<evidence type="ECO:0000256" key="3">
    <source>
        <dbReference type="ARBA" id="ARBA00022989"/>
    </source>
</evidence>
<dbReference type="RefSeq" id="WP_146410003.1">
    <property type="nucleotide sequence ID" value="NZ_SJPU01000011.1"/>
</dbReference>
<evidence type="ECO:0000256" key="2">
    <source>
        <dbReference type="ARBA" id="ARBA00022692"/>
    </source>
</evidence>
<dbReference type="Pfam" id="PF13564">
    <property type="entry name" value="DoxX_2"/>
    <property type="match status" value="1"/>
</dbReference>
<evidence type="ECO:0000313" key="7">
    <source>
        <dbReference type="Proteomes" id="UP000319908"/>
    </source>
</evidence>
<dbReference type="OrthoDB" id="327939at2"/>
<protein>
    <recommendedName>
        <fullName evidence="8">DoxX</fullName>
    </recommendedName>
</protein>
<sequence>MQIASYLTSWIRVSSIVLLVILFVAAGVNHFVSPEVYLKIMPDYLHWQRSLVYVSGFFEIVGGLGMAIPRLRRAAGCGVIALLIAVFPANVDMVVNSDQFRSIPYWALVARLPLQGLLIAWVWWATVRHPDTANSARDAL</sequence>
<feature type="transmembrane region" description="Helical" evidence="5">
    <location>
        <begin position="51"/>
        <end position="68"/>
    </location>
</feature>
<organism evidence="6 7">
    <name type="scientific">Allorhodopirellula heiligendammensis</name>
    <dbReference type="NCBI Taxonomy" id="2714739"/>
    <lineage>
        <taxon>Bacteria</taxon>
        <taxon>Pseudomonadati</taxon>
        <taxon>Planctomycetota</taxon>
        <taxon>Planctomycetia</taxon>
        <taxon>Pirellulales</taxon>
        <taxon>Pirellulaceae</taxon>
        <taxon>Allorhodopirellula</taxon>
    </lineage>
</organism>
<feature type="transmembrane region" description="Helical" evidence="5">
    <location>
        <begin position="103"/>
        <end position="124"/>
    </location>
</feature>
<accession>A0A5C6B630</accession>
<dbReference type="Proteomes" id="UP000319908">
    <property type="component" value="Unassembled WGS sequence"/>
</dbReference>
<evidence type="ECO:0000313" key="6">
    <source>
        <dbReference type="EMBL" id="TWU07410.1"/>
    </source>
</evidence>
<feature type="transmembrane region" description="Helical" evidence="5">
    <location>
        <begin position="12"/>
        <end position="31"/>
    </location>
</feature>
<proteinExistence type="predicted"/>
<dbReference type="InterPro" id="IPR032808">
    <property type="entry name" value="DoxX"/>
</dbReference>
<keyword evidence="4 5" id="KW-0472">Membrane</keyword>
<comment type="caution">
    <text evidence="6">The sequence shown here is derived from an EMBL/GenBank/DDBJ whole genome shotgun (WGS) entry which is preliminary data.</text>
</comment>
<comment type="subcellular location">
    <subcellularLocation>
        <location evidence="1">Membrane</location>
        <topology evidence="1">Multi-pass membrane protein</topology>
    </subcellularLocation>
</comment>
<keyword evidence="7" id="KW-1185">Reference proteome</keyword>
<evidence type="ECO:0000256" key="1">
    <source>
        <dbReference type="ARBA" id="ARBA00004141"/>
    </source>
</evidence>
<evidence type="ECO:0008006" key="8">
    <source>
        <dbReference type="Google" id="ProtNLM"/>
    </source>
</evidence>
<dbReference type="EMBL" id="SJPU01000011">
    <property type="protein sequence ID" value="TWU07410.1"/>
    <property type="molecule type" value="Genomic_DNA"/>
</dbReference>
<gene>
    <name evidence="6" type="ORF">Poly21_55880</name>
</gene>
<feature type="transmembrane region" description="Helical" evidence="5">
    <location>
        <begin position="75"/>
        <end position="91"/>
    </location>
</feature>
<reference evidence="6 7" key="1">
    <citation type="journal article" date="2020" name="Antonie Van Leeuwenhoek">
        <title>Rhodopirellula heiligendammensis sp. nov., Rhodopirellula pilleata sp. nov., and Rhodopirellula solitaria sp. nov. isolated from natural or artificial marine surfaces in Northern Germany and California, USA, and emended description of the genus Rhodopirellula.</title>
        <authorList>
            <person name="Kallscheuer N."/>
            <person name="Wiegand S."/>
            <person name="Jogler M."/>
            <person name="Boedeker C."/>
            <person name="Peeters S.H."/>
            <person name="Rast P."/>
            <person name="Heuer A."/>
            <person name="Jetten M.S.M."/>
            <person name="Rohde M."/>
            <person name="Jogler C."/>
        </authorList>
    </citation>
    <scope>NUCLEOTIDE SEQUENCE [LARGE SCALE GENOMIC DNA]</scope>
    <source>
        <strain evidence="6 7">Poly21</strain>
    </source>
</reference>
<dbReference type="GO" id="GO:0016020">
    <property type="term" value="C:membrane"/>
    <property type="evidence" value="ECO:0007669"/>
    <property type="project" value="UniProtKB-SubCell"/>
</dbReference>
<dbReference type="PANTHER" id="PTHR36974">
    <property type="entry name" value="MEMBRANE PROTEIN-RELATED"/>
    <property type="match status" value="1"/>
</dbReference>
<keyword evidence="2 5" id="KW-0812">Transmembrane</keyword>
<name>A0A5C6B630_9BACT</name>
<evidence type="ECO:0000256" key="5">
    <source>
        <dbReference type="SAM" id="Phobius"/>
    </source>
</evidence>
<keyword evidence="3 5" id="KW-1133">Transmembrane helix</keyword>
<evidence type="ECO:0000256" key="4">
    <source>
        <dbReference type="ARBA" id="ARBA00023136"/>
    </source>
</evidence>
<dbReference type="AlphaFoldDB" id="A0A5C6B630"/>
<dbReference type="PANTHER" id="PTHR36974:SF1">
    <property type="entry name" value="DOXX FAMILY MEMBRANE PROTEIN"/>
    <property type="match status" value="1"/>
</dbReference>